<keyword evidence="3" id="KW-1185">Reference proteome</keyword>
<name>A0ABW2N0B1_9ACTN</name>
<evidence type="ECO:0000313" key="3">
    <source>
        <dbReference type="Proteomes" id="UP001596524"/>
    </source>
</evidence>
<accession>A0ABW2N0B1</accession>
<dbReference type="Proteomes" id="UP001596524">
    <property type="component" value="Unassembled WGS sequence"/>
</dbReference>
<dbReference type="RefSeq" id="WP_255891646.1">
    <property type="nucleotide sequence ID" value="NZ_JAFMZM010000005.1"/>
</dbReference>
<dbReference type="InterPro" id="IPR002397">
    <property type="entry name" value="Cyt_P450_B"/>
</dbReference>
<evidence type="ECO:0000313" key="2">
    <source>
        <dbReference type="EMBL" id="MFC7360378.1"/>
    </source>
</evidence>
<dbReference type="PANTHER" id="PTHR46696:SF6">
    <property type="entry name" value="P450, PUTATIVE (EUROFUNG)-RELATED"/>
    <property type="match status" value="1"/>
</dbReference>
<organism evidence="2 3">
    <name type="scientific">Nocardioides astragali</name>
    <dbReference type="NCBI Taxonomy" id="1776736"/>
    <lineage>
        <taxon>Bacteria</taxon>
        <taxon>Bacillati</taxon>
        <taxon>Actinomycetota</taxon>
        <taxon>Actinomycetes</taxon>
        <taxon>Propionibacteriales</taxon>
        <taxon>Nocardioidaceae</taxon>
        <taxon>Nocardioides</taxon>
    </lineage>
</organism>
<dbReference type="PRINTS" id="PR00359">
    <property type="entry name" value="BP450"/>
</dbReference>
<dbReference type="InterPro" id="IPR036396">
    <property type="entry name" value="Cyt_P450_sf"/>
</dbReference>
<dbReference type="InterPro" id="IPR001128">
    <property type="entry name" value="Cyt_P450"/>
</dbReference>
<dbReference type="PRINTS" id="PR00385">
    <property type="entry name" value="P450"/>
</dbReference>
<protein>
    <submittedName>
        <fullName evidence="2">Cytochrome P450</fullName>
    </submittedName>
</protein>
<dbReference type="CDD" id="cd11035">
    <property type="entry name" value="P450cam-like"/>
    <property type="match status" value="1"/>
</dbReference>
<reference evidence="3" key="1">
    <citation type="journal article" date="2019" name="Int. J. Syst. Evol. Microbiol.">
        <title>The Global Catalogue of Microorganisms (GCM) 10K type strain sequencing project: providing services to taxonomists for standard genome sequencing and annotation.</title>
        <authorList>
            <consortium name="The Broad Institute Genomics Platform"/>
            <consortium name="The Broad Institute Genome Sequencing Center for Infectious Disease"/>
            <person name="Wu L."/>
            <person name="Ma J."/>
        </authorList>
    </citation>
    <scope>NUCLEOTIDE SEQUENCE [LARGE SCALE GENOMIC DNA]</scope>
    <source>
        <strain evidence="3">FCH27</strain>
    </source>
</reference>
<comment type="similarity">
    <text evidence="1">Belongs to the cytochrome P450 family.</text>
</comment>
<evidence type="ECO:0000256" key="1">
    <source>
        <dbReference type="ARBA" id="ARBA00010617"/>
    </source>
</evidence>
<dbReference type="SUPFAM" id="SSF48264">
    <property type="entry name" value="Cytochrome P450"/>
    <property type="match status" value="1"/>
</dbReference>
<dbReference type="Pfam" id="PF00067">
    <property type="entry name" value="p450"/>
    <property type="match status" value="1"/>
</dbReference>
<sequence length="417" mass="46485">MTVTEPAAGDQPQIADRVPGGCPVIHLDASPPLEVGSHWQKANELREESPTFFNTHAQGYWVFTRYDEVREMYQHPEIFSSESITPWDPEPAYRFVPTQIDPPDHAKYRQLISRWFAPNAVGRVAPQAHEIGQRLVADLAARGECDFVTDFAMRLPTEIFLTIIGVPGSDADLFVPWVEDFFAGFGGDLEQQQAMGAALGGIRQYWIDVLEARRGEAQPRENDFVSLLMHSSVDDTPLGDDLILDILTVLVLAGLDTTRGQLGYLFRHLADNPDDRRRLIAEPALIPSAVEESLRLYTIIFGDGRKVAQDTEFHGCPLRKGDMVYGLVSGANRDPRVYDQPDEFIVDRKSNNHLGFAGGPHRCLGAHLARMVMQVAVEEWLRVIPDFEVAADEPLMERGGGAMLTLLSLPLTWEVTA</sequence>
<dbReference type="PANTHER" id="PTHR46696">
    <property type="entry name" value="P450, PUTATIVE (EUROFUNG)-RELATED"/>
    <property type="match status" value="1"/>
</dbReference>
<gene>
    <name evidence="2" type="ORF">ACFQO6_08875</name>
</gene>
<proteinExistence type="inferred from homology"/>
<comment type="caution">
    <text evidence="2">The sequence shown here is derived from an EMBL/GenBank/DDBJ whole genome shotgun (WGS) entry which is preliminary data.</text>
</comment>
<dbReference type="EMBL" id="JBHTCH010000012">
    <property type="protein sequence ID" value="MFC7360378.1"/>
    <property type="molecule type" value="Genomic_DNA"/>
</dbReference>
<dbReference type="Gene3D" id="1.10.630.10">
    <property type="entry name" value="Cytochrome P450"/>
    <property type="match status" value="1"/>
</dbReference>